<evidence type="ECO:0000313" key="2">
    <source>
        <dbReference type="Proteomes" id="UP000005237"/>
    </source>
</evidence>
<dbReference type="EnsemblMetazoa" id="CJA22642.1">
    <property type="protein sequence ID" value="CJA22642.1"/>
    <property type="gene ID" value="WBGene00178214"/>
</dbReference>
<protein>
    <submittedName>
        <fullName evidence="1">Uncharacterized protein</fullName>
    </submittedName>
</protein>
<reference evidence="2" key="1">
    <citation type="submission" date="2010-08" db="EMBL/GenBank/DDBJ databases">
        <authorList>
            <consortium name="Caenorhabditis japonica Sequencing Consortium"/>
            <person name="Wilson R.K."/>
        </authorList>
    </citation>
    <scope>NUCLEOTIDE SEQUENCE [LARGE SCALE GENOMIC DNA]</scope>
    <source>
        <strain evidence="2">DF5081</strain>
    </source>
</reference>
<evidence type="ECO:0000313" key="1">
    <source>
        <dbReference type="EnsemblMetazoa" id="CJA22642.1"/>
    </source>
</evidence>
<name>A0A8R1I4V1_CAEJA</name>
<accession>A0A8R1I4V1</accession>
<reference evidence="1" key="2">
    <citation type="submission" date="2022-06" db="UniProtKB">
        <authorList>
            <consortium name="EnsemblMetazoa"/>
        </authorList>
    </citation>
    <scope>IDENTIFICATION</scope>
    <source>
        <strain evidence="1">DF5081</strain>
    </source>
</reference>
<dbReference type="AlphaFoldDB" id="A0A8R1I4V1"/>
<keyword evidence="2" id="KW-1185">Reference proteome</keyword>
<proteinExistence type="predicted"/>
<organism evidence="1 2">
    <name type="scientific">Caenorhabditis japonica</name>
    <dbReference type="NCBI Taxonomy" id="281687"/>
    <lineage>
        <taxon>Eukaryota</taxon>
        <taxon>Metazoa</taxon>
        <taxon>Ecdysozoa</taxon>
        <taxon>Nematoda</taxon>
        <taxon>Chromadorea</taxon>
        <taxon>Rhabditida</taxon>
        <taxon>Rhabditina</taxon>
        <taxon>Rhabditomorpha</taxon>
        <taxon>Rhabditoidea</taxon>
        <taxon>Rhabditidae</taxon>
        <taxon>Peloderinae</taxon>
        <taxon>Caenorhabditis</taxon>
    </lineage>
</organism>
<sequence>MTEKTLGRRSFLSLIGRFCSVVCCIKCNDDVGDLKHFLKCYPVKPLPMSKLWKDPVAAATALGLAVTPFDPGGDADS</sequence>
<dbReference type="Proteomes" id="UP000005237">
    <property type="component" value="Unassembled WGS sequence"/>
</dbReference>